<comment type="caution">
    <text evidence="1">The sequence shown here is derived from an EMBL/GenBank/DDBJ whole genome shotgun (WGS) entry which is preliminary data.</text>
</comment>
<evidence type="ECO:0000313" key="2">
    <source>
        <dbReference type="Proteomes" id="UP000712600"/>
    </source>
</evidence>
<dbReference type="EMBL" id="QGKX02000095">
    <property type="protein sequence ID" value="KAF3570956.1"/>
    <property type="molecule type" value="Genomic_DNA"/>
</dbReference>
<protein>
    <submittedName>
        <fullName evidence="1">Uncharacterized protein</fullName>
    </submittedName>
</protein>
<organism evidence="1 2">
    <name type="scientific">Brassica cretica</name>
    <name type="common">Mustard</name>
    <dbReference type="NCBI Taxonomy" id="69181"/>
    <lineage>
        <taxon>Eukaryota</taxon>
        <taxon>Viridiplantae</taxon>
        <taxon>Streptophyta</taxon>
        <taxon>Embryophyta</taxon>
        <taxon>Tracheophyta</taxon>
        <taxon>Spermatophyta</taxon>
        <taxon>Magnoliopsida</taxon>
        <taxon>eudicotyledons</taxon>
        <taxon>Gunneridae</taxon>
        <taxon>Pentapetalae</taxon>
        <taxon>rosids</taxon>
        <taxon>malvids</taxon>
        <taxon>Brassicales</taxon>
        <taxon>Brassicaceae</taxon>
        <taxon>Brassiceae</taxon>
        <taxon>Brassica</taxon>
    </lineage>
</organism>
<proteinExistence type="predicted"/>
<name>A0A8S9RE02_BRACR</name>
<dbReference type="PANTHER" id="PTHR34538">
    <property type="entry name" value="EXPRESSED PROTEIN"/>
    <property type="match status" value="1"/>
</dbReference>
<accession>A0A8S9RE02</accession>
<dbReference type="AlphaFoldDB" id="A0A8S9RE02"/>
<dbReference type="PANTHER" id="PTHR34538:SF10">
    <property type="entry name" value="GENOME ASSEMBLY, CHROMOSOME: A06"/>
    <property type="match status" value="1"/>
</dbReference>
<dbReference type="Proteomes" id="UP000712600">
    <property type="component" value="Unassembled WGS sequence"/>
</dbReference>
<sequence length="56" mass="6745">MFRRVKQAVKKTKKKQKQTMFQYDPWSYALNFDDGEKAPHRFSSKITLIYVVSVKF</sequence>
<reference evidence="1" key="1">
    <citation type="submission" date="2019-12" db="EMBL/GenBank/DDBJ databases">
        <title>Genome sequencing and annotation of Brassica cretica.</title>
        <authorList>
            <person name="Studholme D.J."/>
            <person name="Sarris P."/>
        </authorList>
    </citation>
    <scope>NUCLEOTIDE SEQUENCE</scope>
    <source>
        <strain evidence="1">PFS-109/04</strain>
        <tissue evidence="1">Leaf</tissue>
    </source>
</reference>
<evidence type="ECO:0000313" key="1">
    <source>
        <dbReference type="EMBL" id="KAF3570956.1"/>
    </source>
</evidence>
<gene>
    <name evidence="1" type="ORF">F2Q69_00060640</name>
</gene>